<dbReference type="PROSITE" id="PS51257">
    <property type="entry name" value="PROKAR_LIPOPROTEIN"/>
    <property type="match status" value="1"/>
</dbReference>
<reference evidence="1 2" key="1">
    <citation type="submission" date="2010-08" db="EMBL/GenBank/DDBJ databases">
        <title>Complete sequence of Clostridium cellulovorans 743B.</title>
        <authorList>
            <consortium name="US DOE Joint Genome Institute"/>
            <person name="Lucas S."/>
            <person name="Copeland A."/>
            <person name="Lapidus A."/>
            <person name="Cheng J.-F."/>
            <person name="Bruce D."/>
            <person name="Goodwin L."/>
            <person name="Pitluck S."/>
            <person name="Chertkov O."/>
            <person name="Detter J.C."/>
            <person name="Han C."/>
            <person name="Tapia R."/>
            <person name="Land M."/>
            <person name="Hauser L."/>
            <person name="Chang Y.-J."/>
            <person name="Jeffries C."/>
            <person name="Kyrpides N."/>
            <person name="Ivanova N."/>
            <person name="Mikhailova N."/>
            <person name="Hemme C.L."/>
            <person name="Woyke T."/>
        </authorList>
    </citation>
    <scope>NUCLEOTIDE SEQUENCE [LARGE SCALE GENOMIC DNA]</scope>
    <source>
        <strain evidence="2">ATCC 35296 / DSM 3052 / OCM 3 / 743B</strain>
    </source>
</reference>
<dbReference type="AlphaFoldDB" id="D9SLF2"/>
<keyword evidence="2" id="KW-1185">Reference proteome</keyword>
<accession>D9SLF2</accession>
<name>D9SLF2_CLOC7</name>
<protein>
    <submittedName>
        <fullName evidence="1">Sporulation stage III protein AB</fullName>
    </submittedName>
</protein>
<organism evidence="1 2">
    <name type="scientific">Clostridium cellulovorans (strain ATCC 35296 / DSM 3052 / OCM 3 / 743B)</name>
    <dbReference type="NCBI Taxonomy" id="573061"/>
    <lineage>
        <taxon>Bacteria</taxon>
        <taxon>Bacillati</taxon>
        <taxon>Bacillota</taxon>
        <taxon>Clostridia</taxon>
        <taxon>Eubacteriales</taxon>
        <taxon>Clostridiaceae</taxon>
        <taxon>Clostridium</taxon>
    </lineage>
</organism>
<dbReference type="STRING" id="573061.Clocel_1924"/>
<dbReference type="Proteomes" id="UP000002730">
    <property type="component" value="Chromosome"/>
</dbReference>
<proteinExistence type="predicted"/>
<dbReference type="PIRSF" id="PIRSF021435">
    <property type="entry name" value="SpoIIIAB"/>
    <property type="match status" value="1"/>
</dbReference>
<dbReference type="OrthoDB" id="1957909at2"/>
<evidence type="ECO:0000313" key="2">
    <source>
        <dbReference type="Proteomes" id="UP000002730"/>
    </source>
</evidence>
<dbReference type="Pfam" id="PF09548">
    <property type="entry name" value="Spore_III_AB"/>
    <property type="match status" value="1"/>
</dbReference>
<sequence length="172" mass="19623">MIKIIGCLFIIVSTSCAGYMLGDKLRKRVADLKELQRILISIKNELKYSIEPIELTFKKIARDFKNPYDEILRIAAAKIYNNEITSIDEAISEALAEKEMDLALKDEDKLIFTEFARSLGKWNIGAQEDFFNLSFVKIEEQLNSAEDFCAKNLKMYNVMGPCIGLMLVIVLI</sequence>
<dbReference type="InterPro" id="IPR014198">
    <property type="entry name" value="Spore_III_AB"/>
</dbReference>
<dbReference type="RefSeq" id="WP_010077114.1">
    <property type="nucleotide sequence ID" value="NC_014393.1"/>
</dbReference>
<gene>
    <name evidence="1" type="ordered locus">Clocel_1924</name>
</gene>
<dbReference type="HOGENOM" id="CLU_120887_1_0_9"/>
<dbReference type="KEGG" id="ccb:Clocel_1924"/>
<evidence type="ECO:0000313" key="1">
    <source>
        <dbReference type="EMBL" id="ADL51668.1"/>
    </source>
</evidence>
<dbReference type="EMBL" id="CP002160">
    <property type="protein sequence ID" value="ADL51668.1"/>
    <property type="molecule type" value="Genomic_DNA"/>
</dbReference>